<accession>A0AB73ARQ2</accession>
<evidence type="ECO:0000313" key="2">
    <source>
        <dbReference type="Proteomes" id="UP000021175"/>
    </source>
</evidence>
<protein>
    <submittedName>
        <fullName evidence="1">Uncharacterized protein</fullName>
    </submittedName>
</protein>
<comment type="caution">
    <text evidence="1">The sequence shown here is derived from an EMBL/GenBank/DDBJ whole genome shotgun (WGS) entry which is preliminary data.</text>
</comment>
<organism evidence="1 2">
    <name type="scientific">Bacteroides fragilis str. 3783N1-6</name>
    <dbReference type="NCBI Taxonomy" id="1339310"/>
    <lineage>
        <taxon>Bacteria</taxon>
        <taxon>Pseudomonadati</taxon>
        <taxon>Bacteroidota</taxon>
        <taxon>Bacteroidia</taxon>
        <taxon>Bacteroidales</taxon>
        <taxon>Bacteroidaceae</taxon>
        <taxon>Bacteroides</taxon>
    </lineage>
</organism>
<dbReference type="Proteomes" id="UP000021175">
    <property type="component" value="Unassembled WGS sequence"/>
</dbReference>
<evidence type="ECO:0000313" key="1">
    <source>
        <dbReference type="EMBL" id="EYB11864.1"/>
    </source>
</evidence>
<sequence>MKTDKFSTKTDDLNTQNIYWSINRSLIGHWDIKSFGGYKTMHFYD</sequence>
<reference evidence="1 2" key="1">
    <citation type="submission" date="2014-02" db="EMBL/GenBank/DDBJ databases">
        <authorList>
            <person name="Sears C."/>
            <person name="Carroll K."/>
            <person name="Sack B.R."/>
            <person name="Qadri F."/>
            <person name="Myers L.L."/>
            <person name="Chung G.-T."/>
            <person name="Escheverria P."/>
            <person name="Fraser C.M."/>
            <person name="Sadzewicz L."/>
            <person name="Shefchek K.A."/>
            <person name="Tallon L."/>
            <person name="Das S.P."/>
            <person name="Daugherty S."/>
            <person name="Mongodin E.F."/>
        </authorList>
    </citation>
    <scope>NUCLEOTIDE SEQUENCE [LARGE SCALE GENOMIC DNA]</scope>
    <source>
        <strain evidence="1 2">3783N1-6</strain>
    </source>
</reference>
<dbReference type="AlphaFoldDB" id="A0AB73ARQ2"/>
<name>A0AB73ARQ2_BACFG</name>
<gene>
    <name evidence="1" type="ORF">M119_4984</name>
</gene>
<proteinExistence type="predicted"/>
<dbReference type="EMBL" id="JGEU01000025">
    <property type="protein sequence ID" value="EYB11864.1"/>
    <property type="molecule type" value="Genomic_DNA"/>
</dbReference>